<proteinExistence type="predicted"/>
<protein>
    <submittedName>
        <fullName evidence="1">Uncharacterized protein</fullName>
    </submittedName>
</protein>
<reference evidence="1" key="1">
    <citation type="journal article" date="2021" name="Proc. Natl. Acad. Sci. U.S.A.">
        <title>A Catalog of Tens of Thousands of Viruses from Human Metagenomes Reveals Hidden Associations with Chronic Diseases.</title>
        <authorList>
            <person name="Tisza M.J."/>
            <person name="Buck C.B."/>
        </authorList>
    </citation>
    <scope>NUCLEOTIDE SEQUENCE</scope>
    <source>
        <strain evidence="1">CtIty1</strain>
    </source>
</reference>
<dbReference type="EMBL" id="BK032823">
    <property type="protein sequence ID" value="DAF62262.1"/>
    <property type="molecule type" value="Genomic_DNA"/>
</dbReference>
<evidence type="ECO:0000313" key="1">
    <source>
        <dbReference type="EMBL" id="DAF62262.1"/>
    </source>
</evidence>
<accession>A0A8S5TG65</accession>
<name>A0A8S5TG65_9CAUD</name>
<sequence length="394" mass="46014">MDILAKTKLKDAYDDIEIAIQNIKKDPKQEFILDLQNALNKFFDAKCLRVLYTNNTDKLFFGIYAMPKIDAEQVIKIITGGEKYVIDQYYLELDSKLFQEDINLSSKEIAALLMHEVYNLVSDAAPCESVCKAIDAHLTKNNDVLKISDSIHYMELLSYGFRDAVRKFITIFDKKEVDNNPVMNDFFEWCGYEQNIKSAFNKIALNWYNYNKEINNKFIVLAWVLRVYKNVRDNRIPALMMIDRCKQLSPSKIEIKELDNIARRLNRIDDDALIESAGTAEHILYEEVKSSILPNKNMKSVPEALEDDLVKIAMEQQNALDNEPDAIPMLMANINSKLAYIQDYVENNQLTKEEFKQLDRMYKELTVKRDQLFKGDLYDTRMKIYDEYELEAEQ</sequence>
<organism evidence="1">
    <name type="scientific">Myoviridae sp. ctIty1</name>
    <dbReference type="NCBI Taxonomy" id="2827673"/>
    <lineage>
        <taxon>Viruses</taxon>
        <taxon>Duplodnaviria</taxon>
        <taxon>Heunggongvirae</taxon>
        <taxon>Uroviricota</taxon>
        <taxon>Caudoviricetes</taxon>
    </lineage>
</organism>